<feature type="transmembrane region" description="Helical" evidence="1">
    <location>
        <begin position="203"/>
        <end position="223"/>
    </location>
</feature>
<evidence type="ECO:0000256" key="1">
    <source>
        <dbReference type="SAM" id="Phobius"/>
    </source>
</evidence>
<protein>
    <submittedName>
        <fullName evidence="3">KASH domain-containing protein</fullName>
    </submittedName>
</protein>
<evidence type="ECO:0000313" key="2">
    <source>
        <dbReference type="Proteomes" id="UP000095287"/>
    </source>
</evidence>
<keyword evidence="1" id="KW-0812">Transmembrane</keyword>
<dbReference type="Proteomes" id="UP000095287">
    <property type="component" value="Unplaced"/>
</dbReference>
<keyword evidence="1" id="KW-0472">Membrane</keyword>
<dbReference type="AlphaFoldDB" id="A0A1I7YGN4"/>
<keyword evidence="1" id="KW-1133">Transmembrane helix</keyword>
<proteinExistence type="predicted"/>
<name>A0A1I7YGN4_9BILA</name>
<evidence type="ECO:0000313" key="3">
    <source>
        <dbReference type="WBParaSite" id="L893_g16148.t1"/>
    </source>
</evidence>
<dbReference type="WBParaSite" id="L893_g16148.t1">
    <property type="protein sequence ID" value="L893_g16148.t1"/>
    <property type="gene ID" value="L893_g16148"/>
</dbReference>
<organism evidence="2 3">
    <name type="scientific">Steinernema glaseri</name>
    <dbReference type="NCBI Taxonomy" id="37863"/>
    <lineage>
        <taxon>Eukaryota</taxon>
        <taxon>Metazoa</taxon>
        <taxon>Ecdysozoa</taxon>
        <taxon>Nematoda</taxon>
        <taxon>Chromadorea</taxon>
        <taxon>Rhabditida</taxon>
        <taxon>Tylenchina</taxon>
        <taxon>Panagrolaimomorpha</taxon>
        <taxon>Strongyloidoidea</taxon>
        <taxon>Steinernematidae</taxon>
        <taxon>Steinernema</taxon>
    </lineage>
</organism>
<accession>A0A1I7YGN4</accession>
<reference evidence="3" key="1">
    <citation type="submission" date="2016-11" db="UniProtKB">
        <authorList>
            <consortium name="WormBaseParasite"/>
        </authorList>
    </citation>
    <scope>IDENTIFICATION</scope>
</reference>
<keyword evidence="2" id="KW-1185">Reference proteome</keyword>
<sequence>MYLQCILVFIDKHLFAEDSLLICKPRISRAICLHISDIISLYRYLRFKMPSARSVVVVFAFCVAVACGQTFETGDNSTVRGCSSHCRVDDPTLECWDKTLAFFERVLLGQLRHYIAVQINIDQWHRRHDHHYEMDFEKVKQNAIVSMEAHLEEEDLVNATTVEAVMGPMIDRVKDESSEEISWVPHFSCPLPCEHRSVVWRNLFIASMVLNVCLAIAVVPFIVQMVKHDNAHASESLIR</sequence>